<dbReference type="InterPro" id="IPR002994">
    <property type="entry name" value="Surf1/Shy1"/>
</dbReference>
<dbReference type="GO" id="GO:0005886">
    <property type="term" value="C:plasma membrane"/>
    <property type="evidence" value="ECO:0007669"/>
    <property type="project" value="UniProtKB-SubCell"/>
</dbReference>
<organism evidence="7 8">
    <name type="scientific">Shewanella septentrionalis</name>
    <dbReference type="NCBI Taxonomy" id="2952223"/>
    <lineage>
        <taxon>Bacteria</taxon>
        <taxon>Pseudomonadati</taxon>
        <taxon>Pseudomonadota</taxon>
        <taxon>Gammaproteobacteria</taxon>
        <taxon>Alteromonadales</taxon>
        <taxon>Shewanellaceae</taxon>
        <taxon>Shewanella</taxon>
    </lineage>
</organism>
<keyword evidence="3 6" id="KW-0812">Transmembrane</keyword>
<feature type="transmembrane region" description="Helical" evidence="6">
    <location>
        <begin position="12"/>
        <end position="35"/>
    </location>
</feature>
<dbReference type="CDD" id="cd06662">
    <property type="entry name" value="SURF1"/>
    <property type="match status" value="1"/>
</dbReference>
<evidence type="ECO:0000256" key="1">
    <source>
        <dbReference type="ARBA" id="ARBA00004370"/>
    </source>
</evidence>
<name>A0A9X3ATK5_9GAMM</name>
<comment type="similarity">
    <text evidence="2 6">Belongs to the SURF1 family.</text>
</comment>
<proteinExistence type="inferred from homology"/>
<dbReference type="PANTHER" id="PTHR23427:SF2">
    <property type="entry name" value="SURFEIT LOCUS PROTEIN 1"/>
    <property type="match status" value="1"/>
</dbReference>
<evidence type="ECO:0000313" key="8">
    <source>
        <dbReference type="Proteomes" id="UP001155604"/>
    </source>
</evidence>
<feature type="transmembrane region" description="Helical" evidence="6">
    <location>
        <begin position="215"/>
        <end position="234"/>
    </location>
</feature>
<keyword evidence="4 6" id="KW-1133">Transmembrane helix</keyword>
<accession>A0A9X3ATK5</accession>
<comment type="subcellular location">
    <subcellularLocation>
        <location evidence="6">Cell membrane</location>
        <topology evidence="6">Multi-pass membrane protein</topology>
    </subcellularLocation>
    <subcellularLocation>
        <location evidence="1">Membrane</location>
    </subcellularLocation>
</comment>
<dbReference type="AlphaFoldDB" id="A0A9X3ATK5"/>
<dbReference type="PROSITE" id="PS50895">
    <property type="entry name" value="SURF1"/>
    <property type="match status" value="1"/>
</dbReference>
<gene>
    <name evidence="7" type="ORF">NE536_07705</name>
</gene>
<dbReference type="Proteomes" id="UP001155604">
    <property type="component" value="Unassembled WGS sequence"/>
</dbReference>
<comment type="caution">
    <text evidence="7">The sequence shown here is derived from an EMBL/GenBank/DDBJ whole genome shotgun (WGS) entry which is preliminary data.</text>
</comment>
<keyword evidence="8" id="KW-1185">Reference proteome</keyword>
<dbReference type="Pfam" id="PF02104">
    <property type="entry name" value="SURF1"/>
    <property type="match status" value="1"/>
</dbReference>
<evidence type="ECO:0000256" key="4">
    <source>
        <dbReference type="ARBA" id="ARBA00022989"/>
    </source>
</evidence>
<keyword evidence="6" id="KW-1003">Cell membrane</keyword>
<reference evidence="7" key="1">
    <citation type="journal article" date="2023" name="Int. J. Syst. Evol. Microbiol.">
        <title>&lt;i&gt;Shewanella septentrionalis&lt;/i&gt; sp. nov. and &lt;i&gt;Shewanella holmiensis&lt;/i&gt; sp. nov., isolated from Baltic Sea water and sediments.</title>
        <authorList>
            <person name="Martin-Rodriguez A.J."/>
            <person name="Thorell K."/>
            <person name="Joffre E."/>
            <person name="Jensie-Markopoulos S."/>
            <person name="Moore E.R.B."/>
            <person name="Sjoling A."/>
        </authorList>
    </citation>
    <scope>NUCLEOTIDE SEQUENCE</scope>
    <source>
        <strain evidence="7">SP1W3</strain>
    </source>
</reference>
<dbReference type="EMBL" id="JAMTCC010000010">
    <property type="protein sequence ID" value="MCT7945256.1"/>
    <property type="molecule type" value="Genomic_DNA"/>
</dbReference>
<dbReference type="InterPro" id="IPR045214">
    <property type="entry name" value="Surf1/Surf4"/>
</dbReference>
<evidence type="ECO:0000256" key="2">
    <source>
        <dbReference type="ARBA" id="ARBA00007165"/>
    </source>
</evidence>
<dbReference type="PANTHER" id="PTHR23427">
    <property type="entry name" value="SURFEIT LOCUS PROTEIN"/>
    <property type="match status" value="1"/>
</dbReference>
<dbReference type="RefSeq" id="WP_261272367.1">
    <property type="nucleotide sequence ID" value="NZ_JAMTCC010000010.1"/>
</dbReference>
<evidence type="ECO:0000256" key="3">
    <source>
        <dbReference type="ARBA" id="ARBA00022692"/>
    </source>
</evidence>
<sequence length="254" mass="28527">MQYPYVLLNKLTVFLLILTVAVFGILVKLGLWQLARGEEKTVLQAQMEARQSLLPLSFEQLQLKVNKESVTGYRLQIQATPASSQIWLQDNQIYQGQVGYLAFQPLQVEAGTPWLLVELGFVAAGSHRDELPHITPLSGALNIEGRLYQKQINPLSQALMAETGTSIRFQNLNMPEMAKVLGHPVLPVVLQPEQLPSLTLPHPWQPFPLSAQKHWGYALQWFSMAAVFAGLMLWQGIKYVKRQSAETIANSRSE</sequence>
<evidence type="ECO:0000256" key="5">
    <source>
        <dbReference type="ARBA" id="ARBA00023136"/>
    </source>
</evidence>
<protein>
    <recommendedName>
        <fullName evidence="6">SURF1-like protein</fullName>
    </recommendedName>
</protein>
<keyword evidence="5 6" id="KW-0472">Membrane</keyword>
<evidence type="ECO:0000313" key="7">
    <source>
        <dbReference type="EMBL" id="MCT7945256.1"/>
    </source>
</evidence>
<evidence type="ECO:0000256" key="6">
    <source>
        <dbReference type="RuleBase" id="RU363076"/>
    </source>
</evidence>